<dbReference type="RefSeq" id="WP_380166239.1">
    <property type="nucleotide sequence ID" value="NZ_JBHTNU010000014.1"/>
</dbReference>
<feature type="compositionally biased region" description="Basic and acidic residues" evidence="1">
    <location>
        <begin position="33"/>
        <end position="43"/>
    </location>
</feature>
<dbReference type="EMBL" id="JBHTNU010000014">
    <property type="protein sequence ID" value="MFD1427869.1"/>
    <property type="molecule type" value="Genomic_DNA"/>
</dbReference>
<protein>
    <recommendedName>
        <fullName evidence="4">Spore protein</fullName>
    </recommendedName>
</protein>
<organism evidence="2 3">
    <name type="scientific">Kroppenstedtia sanguinis</name>
    <dbReference type="NCBI Taxonomy" id="1380684"/>
    <lineage>
        <taxon>Bacteria</taxon>
        <taxon>Bacillati</taxon>
        <taxon>Bacillota</taxon>
        <taxon>Bacilli</taxon>
        <taxon>Bacillales</taxon>
        <taxon>Thermoactinomycetaceae</taxon>
        <taxon>Kroppenstedtia</taxon>
    </lineage>
</organism>
<accession>A0ABW4CD41</accession>
<reference evidence="3" key="1">
    <citation type="journal article" date="2019" name="Int. J. Syst. Evol. Microbiol.">
        <title>The Global Catalogue of Microorganisms (GCM) 10K type strain sequencing project: providing services to taxonomists for standard genome sequencing and annotation.</title>
        <authorList>
            <consortium name="The Broad Institute Genomics Platform"/>
            <consortium name="The Broad Institute Genome Sequencing Center for Infectious Disease"/>
            <person name="Wu L."/>
            <person name="Ma J."/>
        </authorList>
    </citation>
    <scope>NUCLEOTIDE SEQUENCE [LARGE SCALE GENOMIC DNA]</scope>
    <source>
        <strain evidence="3">S1</strain>
    </source>
</reference>
<gene>
    <name evidence="2" type="ORF">ACFQ4Y_13250</name>
</gene>
<evidence type="ECO:0000313" key="3">
    <source>
        <dbReference type="Proteomes" id="UP001597282"/>
    </source>
</evidence>
<name>A0ABW4CD41_9BACL</name>
<evidence type="ECO:0000313" key="2">
    <source>
        <dbReference type="EMBL" id="MFD1427869.1"/>
    </source>
</evidence>
<dbReference type="Proteomes" id="UP001597282">
    <property type="component" value="Unassembled WGS sequence"/>
</dbReference>
<evidence type="ECO:0008006" key="4">
    <source>
        <dbReference type="Google" id="ProtNLM"/>
    </source>
</evidence>
<keyword evidence="3" id="KW-1185">Reference proteome</keyword>
<feature type="region of interest" description="Disordered" evidence="1">
    <location>
        <begin position="1"/>
        <end position="43"/>
    </location>
</feature>
<feature type="compositionally biased region" description="Basic and acidic residues" evidence="1">
    <location>
        <begin position="1"/>
        <end position="26"/>
    </location>
</feature>
<proteinExistence type="predicted"/>
<comment type="caution">
    <text evidence="2">The sequence shown here is derived from an EMBL/GenBank/DDBJ whole genome shotgun (WGS) entry which is preliminary data.</text>
</comment>
<sequence>MKKRENFSPEQKRKEKENKEVQDRKSRPGLGNRKMDGPDRPST</sequence>
<evidence type="ECO:0000256" key="1">
    <source>
        <dbReference type="SAM" id="MobiDB-lite"/>
    </source>
</evidence>